<evidence type="ECO:0000313" key="2">
    <source>
        <dbReference type="EMBL" id="AYU65476.1"/>
    </source>
</evidence>
<name>A0A3G4RII4_KLEPN</name>
<dbReference type="EMBL" id="MK104259">
    <property type="protein sequence ID" value="AYU65476.1"/>
    <property type="molecule type" value="Genomic_DNA"/>
</dbReference>
<organism evidence="2">
    <name type="scientific">Klebsiella pneumoniae</name>
    <dbReference type="NCBI Taxonomy" id="573"/>
    <lineage>
        <taxon>Bacteria</taxon>
        <taxon>Pseudomonadati</taxon>
        <taxon>Pseudomonadota</taxon>
        <taxon>Gammaproteobacteria</taxon>
        <taxon>Enterobacterales</taxon>
        <taxon>Enterobacteriaceae</taxon>
        <taxon>Klebsiella/Raoultella group</taxon>
        <taxon>Klebsiella</taxon>
        <taxon>Klebsiella pneumoniae complex</taxon>
    </lineage>
</organism>
<keyword evidence="2" id="KW-0614">Plasmid</keyword>
<geneLocation type="plasmid" evidence="2">
    <name>pHNLC3</name>
</geneLocation>
<evidence type="ECO:0000259" key="1">
    <source>
        <dbReference type="Pfam" id="PF14330"/>
    </source>
</evidence>
<dbReference type="AlphaFoldDB" id="A0A3G4RII4"/>
<dbReference type="InterPro" id="IPR025496">
    <property type="entry name" value="DUF4387"/>
</dbReference>
<proteinExistence type="predicted"/>
<dbReference type="Pfam" id="PF14330">
    <property type="entry name" value="DUF4387"/>
    <property type="match status" value="1"/>
</dbReference>
<dbReference type="RefSeq" id="WP_077255440.1">
    <property type="nucleotide sequence ID" value="NZ_CP054968.1"/>
</dbReference>
<sequence>MVRLINIAAVIRSKNSGPSELTLDIIFKSNALFIQAKDSGVFNASMIAGLYKKPVDDIISIVSFEPANAIKITMKRDVISGDASDSDIYGAQQHAPLLNIEFNNVEGEPYESF</sequence>
<feature type="domain" description="DUF4387" evidence="1">
    <location>
        <begin position="4"/>
        <end position="101"/>
    </location>
</feature>
<accession>A0A3G4RII4</accession>
<protein>
    <recommendedName>
        <fullName evidence="1">DUF4387 domain-containing protein</fullName>
    </recommendedName>
</protein>
<reference evidence="2" key="1">
    <citation type="submission" date="2018-10" db="EMBL/GenBank/DDBJ databases">
        <title>Complete sequence of plasmid pHNLC3.</title>
        <authorList>
            <person name="Liu J.H."/>
            <person name="Huang X.Y."/>
            <person name="Lv L.C."/>
        </authorList>
    </citation>
    <scope>NUCLEOTIDE SEQUENCE</scope>
    <source>
        <strain evidence="2">LC3</strain>
        <plasmid evidence="2">pHNLC3</plasmid>
    </source>
</reference>